<protein>
    <submittedName>
        <fullName evidence="1">Uncharacterized protein</fullName>
    </submittedName>
</protein>
<name>A0ACB0LI73_TRIPR</name>
<keyword evidence="2" id="KW-1185">Reference proteome</keyword>
<evidence type="ECO:0000313" key="2">
    <source>
        <dbReference type="Proteomes" id="UP001177021"/>
    </source>
</evidence>
<sequence length="1115" mass="125852">MGNYILKLCYALLFILLNSALSINGYFNSTSRTKEVKCKERERKALLRFKQGLQDDYEMLSTWRDDEKNSDCCKWKGIRCSNETGHVLMLDLHGRNLIGPINLSLLIELQNIKYLDLSCNYFLGSYIPELINSFRRLKYLNISSSEFNGRIPNQLGKLKNLQYLDLRYNDKLQGNIPQELGNLSQLKYLNIQGNKLVGEIPCELGNLAKLQFLNLGGNFLAGAIPYQLGNLAQLRFLDLEDNSLDGTIPFKIGELSMLQSLRLGGNSNLKINKQNYADAKWLSSLSYLKNLDLSLFNIGHSHQWLQMVSKILPNLRELRVSDCDLSDRNISPLFDSFCNVSSSLTVLDLSSNMLTSSAPFKLLFNFSTNLKELYLSNNNLVLSSLSFKFQSLSILDLSHNKLTQIASHDNFIFNFSSSKFQKLYLRNCSLTDKNIPLPSSSNTKVLSSLVFLDISFNMLKSSVIFHWLFNFTTNLHRLHLSNNLLQGPIPDNFGNIMNSLEYLNLSYNNLQGEIPTSFGNIKTLQILFLSNNQLNGKIPKSIGLLSMLEYLILNKNSLEGEVNESHFTNLSNLIRLDLSYNHLSLKFNTNWVPPFQLLRLELASCKLGPSFPRWLKTQGSLLSLNISNASIVDSVPVWFWHMSQHMYALNLSYNNLRGTIPDLPLAFTYFPILILTSNQFESSIPSFMLKAATALHLSHNRFSNFDSLLCDQNNTFSSLGILDVSNNQLKGEIPDCWNNHKSLQYLDLSNNKLSGKIPPSIGALVNLKALVLHNNSLIGELPFSMNNLTNLTMLDVGENKLSGSIPSWIGENLSQLAVLSLRVNHFIGSLPSQICYLTQIKLLDLSENHLSDTIPKCLYNFTAMAAISMNMIMSDNVSHNYHNNITGSRYDYYISLMWKGVEDVFKNPELLLKSIDLSGNNLTGEIPKEIGLLLGLVSLNLSRNNLSGEIMHVIGNLKSLEFLDLSRNHLCGEIPSSLAQIDRLSVMDLSNNNLIGKIPIGTQLQSFGASSYEGNLGLCGKPLEKACSDDDDDDDVPLLVFDNEIEDDESSFYETFYMSLGLGFAVGFWGFIGPLLFLRSWRYSYIRFLNRFNDSMHVMAMRLYLIGCTVDKFMS</sequence>
<gene>
    <name evidence="1" type="ORF">MILVUS5_LOCUS33261</name>
</gene>
<organism evidence="1 2">
    <name type="scientific">Trifolium pratense</name>
    <name type="common">Red clover</name>
    <dbReference type="NCBI Taxonomy" id="57577"/>
    <lineage>
        <taxon>Eukaryota</taxon>
        <taxon>Viridiplantae</taxon>
        <taxon>Streptophyta</taxon>
        <taxon>Embryophyta</taxon>
        <taxon>Tracheophyta</taxon>
        <taxon>Spermatophyta</taxon>
        <taxon>Magnoliopsida</taxon>
        <taxon>eudicotyledons</taxon>
        <taxon>Gunneridae</taxon>
        <taxon>Pentapetalae</taxon>
        <taxon>rosids</taxon>
        <taxon>fabids</taxon>
        <taxon>Fabales</taxon>
        <taxon>Fabaceae</taxon>
        <taxon>Papilionoideae</taxon>
        <taxon>50 kb inversion clade</taxon>
        <taxon>NPAAA clade</taxon>
        <taxon>Hologalegina</taxon>
        <taxon>IRL clade</taxon>
        <taxon>Trifolieae</taxon>
        <taxon>Trifolium</taxon>
    </lineage>
</organism>
<dbReference type="EMBL" id="CASHSV030000615">
    <property type="protein sequence ID" value="CAJ2668966.1"/>
    <property type="molecule type" value="Genomic_DNA"/>
</dbReference>
<accession>A0ACB0LI73</accession>
<dbReference type="Proteomes" id="UP001177021">
    <property type="component" value="Unassembled WGS sequence"/>
</dbReference>
<reference evidence="1" key="1">
    <citation type="submission" date="2023-10" db="EMBL/GenBank/DDBJ databases">
        <authorList>
            <person name="Rodriguez Cubillos JULIANA M."/>
            <person name="De Vega J."/>
        </authorList>
    </citation>
    <scope>NUCLEOTIDE SEQUENCE</scope>
</reference>
<evidence type="ECO:0000313" key="1">
    <source>
        <dbReference type="EMBL" id="CAJ2668966.1"/>
    </source>
</evidence>
<proteinExistence type="predicted"/>
<comment type="caution">
    <text evidence="1">The sequence shown here is derived from an EMBL/GenBank/DDBJ whole genome shotgun (WGS) entry which is preliminary data.</text>
</comment>